<evidence type="ECO:0000259" key="5">
    <source>
        <dbReference type="PROSITE" id="PS51192"/>
    </source>
</evidence>
<dbReference type="SUPFAM" id="SSF52540">
    <property type="entry name" value="P-loop containing nucleoside triphosphate hydrolases"/>
    <property type="match status" value="1"/>
</dbReference>
<evidence type="ECO:0000313" key="11">
    <source>
        <dbReference type="Proteomes" id="UP000183040"/>
    </source>
</evidence>
<keyword evidence="2" id="KW-0378">Hydrolase</keyword>
<dbReference type="GO" id="GO:0016787">
    <property type="term" value="F:hydrolase activity"/>
    <property type="evidence" value="ECO:0007669"/>
    <property type="project" value="UniProtKB-KW"/>
</dbReference>
<dbReference type="EMBL" id="WDES01000060">
    <property type="protein sequence ID" value="KAB6081425.1"/>
    <property type="molecule type" value="Genomic_DNA"/>
</dbReference>
<dbReference type="PANTHER" id="PTHR47961">
    <property type="entry name" value="DNA POLYMERASE THETA, PUTATIVE (AFU_ORTHOLOGUE AFUA_1G05260)-RELATED"/>
    <property type="match status" value="1"/>
</dbReference>
<keyword evidence="4" id="KW-0067">ATP-binding</keyword>
<reference evidence="10 11" key="1">
    <citation type="submission" date="2016-10" db="EMBL/GenBank/DDBJ databases">
        <authorList>
            <person name="de Groot N.N."/>
        </authorList>
    </citation>
    <scope>NUCLEOTIDE SEQUENCE [LARGE SCALE GENOMIC DNA]</scope>
    <source>
        <strain evidence="10 11">NLAE-zl-G339</strain>
    </source>
</reference>
<keyword evidence="13" id="KW-1185">Reference proteome</keyword>
<feature type="domain" description="Helicase C-terminal" evidence="6">
    <location>
        <begin position="522"/>
        <end position="717"/>
    </location>
</feature>
<evidence type="ECO:0000259" key="6">
    <source>
        <dbReference type="PROSITE" id="PS51194"/>
    </source>
</evidence>
<evidence type="ECO:0000313" key="7">
    <source>
        <dbReference type="EMBL" id="KAA9044868.1"/>
    </source>
</evidence>
<dbReference type="InterPro" id="IPR027417">
    <property type="entry name" value="P-loop_NTPase"/>
</dbReference>
<dbReference type="GO" id="GO:0004386">
    <property type="term" value="F:helicase activity"/>
    <property type="evidence" value="ECO:0007669"/>
    <property type="project" value="UniProtKB-KW"/>
</dbReference>
<dbReference type="InterPro" id="IPR050474">
    <property type="entry name" value="Hel308_SKI2-like"/>
</dbReference>
<dbReference type="GO" id="GO:0005524">
    <property type="term" value="F:ATP binding"/>
    <property type="evidence" value="ECO:0007669"/>
    <property type="project" value="UniProtKB-KW"/>
</dbReference>
<dbReference type="PROSITE" id="PS51192">
    <property type="entry name" value="HELICASE_ATP_BIND_1"/>
    <property type="match status" value="1"/>
</dbReference>
<keyword evidence="1" id="KW-0547">Nucleotide-binding</keyword>
<reference evidence="7" key="5">
    <citation type="submission" date="2019-09" db="EMBL/GenBank/DDBJ databases">
        <authorList>
            <person name="Ross B.D."/>
            <person name="Verster A.J."/>
            <person name="Radey M.C."/>
            <person name="Schmidtke D.T."/>
            <person name="Pope C.E."/>
            <person name="Hoffman L.R."/>
            <person name="Hajjar A.M."/>
            <person name="Peterson S.B."/>
            <person name="Borenstein E."/>
            <person name="Mougous J.D."/>
        </authorList>
    </citation>
    <scope>NUCLEOTIDE SEQUENCE</scope>
    <source>
        <strain evidence="7">H204</strain>
    </source>
</reference>
<dbReference type="AlphaFoldDB" id="A0A1H4EMX6"/>
<reference evidence="7" key="3">
    <citation type="journal article" date="2019" name="bioRxiv">
        <title>Acquired interbacterial defense systems protect against interspecies antagonism in the human gut microbiome.</title>
        <authorList>
            <person name="Ross B.D."/>
            <person name="Verster A.J."/>
            <person name="Radey M.C."/>
            <person name="Schmidtke D.T."/>
            <person name="Pope C.E."/>
            <person name="Hoffman L.R."/>
            <person name="Hajjar A.M."/>
            <person name="Peterson S.B."/>
            <person name="Borenstein E."/>
            <person name="Mougous J.D."/>
        </authorList>
    </citation>
    <scope>NUCLEOTIDE SEQUENCE</scope>
    <source>
        <strain evidence="7">H204</strain>
    </source>
</reference>
<dbReference type="GeneID" id="75113136"/>
<dbReference type="RefSeq" id="WP_005680081.1">
    <property type="nucleotide sequence ID" value="NZ_CP041230.1"/>
</dbReference>
<sequence>MNIEHVEKSYQELESDSTLQNLIAQANARYILYNTEESKENFPRYTIKDEQLNILAFKYLNIGCNYFSEHNYLKASHSLEKGALILEYIHGSIHIQTKNKKLFCLISALSYYVCFQYSKAFILIGKLESDTMISSLVSLFLNRKFDQLLSEIDKLITNSSYGDEYLAEHFEEDNATKIYEIIIAKSLNYYVQFYQTGNKDFLEIAKKDLVNLQEVAAMRGEPDVWWVIRLLLLIIDGFKESSLWYVLGNYFNTEDKLPLKYIQSLVYKNGSITELFLTQRNSLPKVLNNKQGSIVSIPTSSGKTRIGEIAILNCLLNEPKAKILFIAPYRSLAYEIENSFDEIFSNLDVSVSHLYGGSLFSKLDERIIDESSVIVATPEKAKALFRSNEDILSCIKLVIIDEGHLLGTDKRLIVNEMFYEELKYHVKANGGRFLLLSAVLPNAEDLSEWLTDSTDNVYKENWRPSDERIGIMEWNGVSVNLNWKSTDAERNSFNPNFIMRQKLPKKPKERIMHYFPENKNQAIASTAYKLRKFGPVLIFVGIKKSVFAIAREYEKCIQPEEQKFRFRNKANWRAFKLACIESYGEDTEWVKFAKQGIFCHNADLISDVRIPLERLMRSEKPRVIIATSTLGQGVNLGVSTVIFSTLYQSGNPITKRDFWNIAGRAGRAFVDHEGKILVAHDITKKDENKINWERKMISAYLNKSNIDRAESGCLELIRTLKTVAQLNGIAFDNLINLLAENRINEIDESLDEVNDLLDLIDDGLLSLHNSNNFEGNTLEWIDSYFTKSLAYIQAQYYEDITGDEVLDFIKARIKGITKKVGIEKSIWESIVSSGIPINSDLQIDEKLSEIISIVQSYIVSDKTLEERISLLENIEDVIRDVNIYKEKFEDSVDIKEIRKKWLSGISMSDIVQHENAVNIVTQHYSFNMPWVLNGISKKMKKQNLIEEADTIEELAILVELGLPNIKSVKIYQAGIRSRISAYEIANLYDDDLWEKSIRTYKQDLIDHADYYKNQVSENAALWIDLLVRFSKRKFIKIKKVPNFRYGKVHKRTKRLMARIINDKQYLVSPNFSVINEIGESDIDFSKVSNINGIYFDYDEDDKLWKITCMNPYVVFT</sequence>
<dbReference type="PROSITE" id="PS51194">
    <property type="entry name" value="HELICASE_CTER"/>
    <property type="match status" value="1"/>
</dbReference>
<gene>
    <name evidence="7" type="ORF">F6S82_15715</name>
    <name evidence="8" type="ORF">GA574_24445</name>
    <name evidence="9" type="ORF">GAZ43_14100</name>
    <name evidence="10" type="ORF">SAMN04487924_11626</name>
</gene>
<dbReference type="Proteomes" id="UP000183040">
    <property type="component" value="Unassembled WGS sequence"/>
</dbReference>
<dbReference type="SMART" id="SM00490">
    <property type="entry name" value="HELICc"/>
    <property type="match status" value="1"/>
</dbReference>
<reference evidence="12" key="2">
    <citation type="journal article" date="2018" name="J. Anim. Genet.">
        <title>Acquired interbacterial defense systems protect against interspecies antagonism in the human gut microbiome.</title>
        <authorList>
            <person name="Ross B.D."/>
            <person name="Verster A.J."/>
            <person name="Radey M.C."/>
            <person name="Schmidtke D.T."/>
            <person name="Pope C.E."/>
            <person name="Hoffman L.R."/>
            <person name="Hajjar A."/>
            <person name="Peterson S.B."/>
            <person name="Borenstein E."/>
            <person name="Mougous J."/>
        </authorList>
    </citation>
    <scope>NUCLEOTIDE SEQUENCE [LARGE SCALE GENOMIC DNA]</scope>
    <source>
        <strain evidence="12">H204</strain>
    </source>
</reference>
<dbReference type="Proteomes" id="UP000438288">
    <property type="component" value="Unassembled WGS sequence"/>
</dbReference>
<evidence type="ECO:0000313" key="14">
    <source>
        <dbReference type="Proteomes" id="UP000438288"/>
    </source>
</evidence>
<evidence type="ECO:0000256" key="3">
    <source>
        <dbReference type="ARBA" id="ARBA00022806"/>
    </source>
</evidence>
<evidence type="ECO:0000313" key="12">
    <source>
        <dbReference type="Proteomes" id="UP000327007"/>
    </source>
</evidence>
<proteinExistence type="predicted"/>
<accession>A0A1H4EMX6</accession>
<dbReference type="EMBL" id="FNRP01000016">
    <property type="protein sequence ID" value="SEA86028.1"/>
    <property type="molecule type" value="Genomic_DNA"/>
</dbReference>
<name>A0A1H4EMX6_9BACE</name>
<organism evidence="10 11">
    <name type="scientific">Bacteroides xylanisolvens</name>
    <dbReference type="NCBI Taxonomy" id="371601"/>
    <lineage>
        <taxon>Bacteria</taxon>
        <taxon>Pseudomonadati</taxon>
        <taxon>Bacteroidota</taxon>
        <taxon>Bacteroidia</taxon>
        <taxon>Bacteroidales</taxon>
        <taxon>Bacteroidaceae</taxon>
        <taxon>Bacteroides</taxon>
    </lineage>
</organism>
<evidence type="ECO:0000256" key="4">
    <source>
        <dbReference type="ARBA" id="ARBA00022840"/>
    </source>
</evidence>
<evidence type="ECO:0000313" key="9">
    <source>
        <dbReference type="EMBL" id="KAB6338563.1"/>
    </source>
</evidence>
<dbReference type="PANTHER" id="PTHR47961:SF6">
    <property type="entry name" value="DNA-DIRECTED DNA POLYMERASE"/>
    <property type="match status" value="1"/>
</dbReference>
<evidence type="ECO:0000313" key="10">
    <source>
        <dbReference type="EMBL" id="SEA86028.1"/>
    </source>
</evidence>
<dbReference type="Gene3D" id="3.40.50.300">
    <property type="entry name" value="P-loop containing nucleotide triphosphate hydrolases"/>
    <property type="match status" value="2"/>
</dbReference>
<evidence type="ECO:0000313" key="13">
    <source>
        <dbReference type="Proteomes" id="UP000435059"/>
    </source>
</evidence>
<dbReference type="Pfam" id="PF00270">
    <property type="entry name" value="DEAD"/>
    <property type="match status" value="1"/>
</dbReference>
<dbReference type="GO" id="GO:0003676">
    <property type="term" value="F:nucleic acid binding"/>
    <property type="evidence" value="ECO:0007669"/>
    <property type="project" value="InterPro"/>
</dbReference>
<dbReference type="Proteomes" id="UP000327007">
    <property type="component" value="Unassembled WGS sequence"/>
</dbReference>
<dbReference type="InterPro" id="IPR011545">
    <property type="entry name" value="DEAD/DEAH_box_helicase_dom"/>
</dbReference>
<dbReference type="Proteomes" id="UP000435059">
    <property type="component" value="Unassembled WGS sequence"/>
</dbReference>
<evidence type="ECO:0000256" key="2">
    <source>
        <dbReference type="ARBA" id="ARBA00022801"/>
    </source>
</evidence>
<dbReference type="InterPro" id="IPR014001">
    <property type="entry name" value="Helicase_ATP-bd"/>
</dbReference>
<protein>
    <submittedName>
        <fullName evidence="10">DEAD/DEAH box helicase</fullName>
    </submittedName>
</protein>
<reference evidence="13 14" key="4">
    <citation type="journal article" date="2019" name="Nat. Med.">
        <title>A library of human gut bacterial isolates paired with longitudinal multiomics data enables mechanistic microbiome research.</title>
        <authorList>
            <person name="Poyet M."/>
            <person name="Groussin M."/>
            <person name="Gibbons S.M."/>
            <person name="Avila-Pacheco J."/>
            <person name="Jiang X."/>
            <person name="Kearney S.M."/>
            <person name="Perrotta A.R."/>
            <person name="Berdy B."/>
            <person name="Zhao S."/>
            <person name="Lieberman T.D."/>
            <person name="Swanson P.K."/>
            <person name="Smith M."/>
            <person name="Roesemann S."/>
            <person name="Alexander J.E."/>
            <person name="Rich S.A."/>
            <person name="Livny J."/>
            <person name="Vlamakis H."/>
            <person name="Clish C."/>
            <person name="Bullock K."/>
            <person name="Deik A."/>
            <person name="Scott J."/>
            <person name="Pierce K.A."/>
            <person name="Xavier R.J."/>
            <person name="Alm E.J."/>
        </authorList>
    </citation>
    <scope>NUCLEOTIDE SEQUENCE [LARGE SCALE GENOMIC DNA]</scope>
    <source>
        <strain evidence="9 14">BIOML-A16</strain>
        <strain evidence="8 13">BIOML-A74</strain>
    </source>
</reference>
<dbReference type="InterPro" id="IPR001650">
    <property type="entry name" value="Helicase_C-like"/>
</dbReference>
<dbReference type="EMBL" id="WDCP01000032">
    <property type="protein sequence ID" value="KAB6338563.1"/>
    <property type="molecule type" value="Genomic_DNA"/>
</dbReference>
<keyword evidence="3 10" id="KW-0347">Helicase</keyword>
<evidence type="ECO:0000313" key="8">
    <source>
        <dbReference type="EMBL" id="KAB6081425.1"/>
    </source>
</evidence>
<dbReference type="EMBL" id="VYQC01000009">
    <property type="protein sequence ID" value="KAA9044868.1"/>
    <property type="molecule type" value="Genomic_DNA"/>
</dbReference>
<evidence type="ECO:0000256" key="1">
    <source>
        <dbReference type="ARBA" id="ARBA00022741"/>
    </source>
</evidence>
<feature type="domain" description="Helicase ATP-binding" evidence="5">
    <location>
        <begin position="284"/>
        <end position="458"/>
    </location>
</feature>
<dbReference type="SMART" id="SM00487">
    <property type="entry name" value="DEXDc"/>
    <property type="match status" value="1"/>
</dbReference>